<reference evidence="1" key="2">
    <citation type="journal article" date="2015" name="Fish Shellfish Immunol.">
        <title>Early steps in the European eel (Anguilla anguilla)-Vibrio vulnificus interaction in the gills: Role of the RtxA13 toxin.</title>
        <authorList>
            <person name="Callol A."/>
            <person name="Pajuelo D."/>
            <person name="Ebbesson L."/>
            <person name="Teles M."/>
            <person name="MacKenzie S."/>
            <person name="Amaro C."/>
        </authorList>
    </citation>
    <scope>NUCLEOTIDE SEQUENCE</scope>
</reference>
<dbReference type="EMBL" id="GBXM01072841">
    <property type="protein sequence ID" value="JAH35736.1"/>
    <property type="molecule type" value="Transcribed_RNA"/>
</dbReference>
<sequence>MYTAVFCQVAAMEVFREPCKRFCL</sequence>
<evidence type="ECO:0000313" key="1">
    <source>
        <dbReference type="EMBL" id="JAH35736.1"/>
    </source>
</evidence>
<reference evidence="1" key="1">
    <citation type="submission" date="2014-11" db="EMBL/GenBank/DDBJ databases">
        <authorList>
            <person name="Amaro Gonzalez C."/>
        </authorList>
    </citation>
    <scope>NUCLEOTIDE SEQUENCE</scope>
</reference>
<dbReference type="EMBL" id="GBXM01072203">
    <property type="protein sequence ID" value="JAH36374.1"/>
    <property type="molecule type" value="Transcribed_RNA"/>
</dbReference>
<protein>
    <submittedName>
        <fullName evidence="1">Uncharacterized protein</fullName>
    </submittedName>
</protein>
<accession>A0A0E9S3A1</accession>
<proteinExistence type="predicted"/>
<name>A0A0E9S3A1_ANGAN</name>
<organism evidence="1">
    <name type="scientific">Anguilla anguilla</name>
    <name type="common">European freshwater eel</name>
    <name type="synonym">Muraena anguilla</name>
    <dbReference type="NCBI Taxonomy" id="7936"/>
    <lineage>
        <taxon>Eukaryota</taxon>
        <taxon>Metazoa</taxon>
        <taxon>Chordata</taxon>
        <taxon>Craniata</taxon>
        <taxon>Vertebrata</taxon>
        <taxon>Euteleostomi</taxon>
        <taxon>Actinopterygii</taxon>
        <taxon>Neopterygii</taxon>
        <taxon>Teleostei</taxon>
        <taxon>Anguilliformes</taxon>
        <taxon>Anguillidae</taxon>
        <taxon>Anguilla</taxon>
    </lineage>
</organism>
<dbReference type="AlphaFoldDB" id="A0A0E9S3A1"/>